<evidence type="ECO:0000313" key="2">
    <source>
        <dbReference type="Proteomes" id="UP000655420"/>
    </source>
</evidence>
<evidence type="ECO:0008006" key="3">
    <source>
        <dbReference type="Google" id="ProtNLM"/>
    </source>
</evidence>
<dbReference type="SUPFAM" id="SSF50346">
    <property type="entry name" value="PRC-barrel domain"/>
    <property type="match status" value="1"/>
</dbReference>
<protein>
    <recommendedName>
        <fullName evidence="3">PRC-barrel domain-containing protein</fullName>
    </recommendedName>
</protein>
<organism evidence="1 2">
    <name type="scientific">Thermohalobaculum xanthum</name>
    <dbReference type="NCBI Taxonomy" id="2753746"/>
    <lineage>
        <taxon>Bacteria</taxon>
        <taxon>Pseudomonadati</taxon>
        <taxon>Pseudomonadota</taxon>
        <taxon>Alphaproteobacteria</taxon>
        <taxon>Rhodobacterales</taxon>
        <taxon>Paracoccaceae</taxon>
        <taxon>Thermohalobaculum</taxon>
    </lineage>
</organism>
<gene>
    <name evidence="1" type="ORF">H0I76_13185</name>
</gene>
<dbReference type="RefSeq" id="WP_200610531.1">
    <property type="nucleotide sequence ID" value="NZ_JAEHHL010000007.1"/>
</dbReference>
<evidence type="ECO:0000313" key="1">
    <source>
        <dbReference type="EMBL" id="MBK0400146.1"/>
    </source>
</evidence>
<name>A0A8J7M8B1_9RHOB</name>
<dbReference type="Proteomes" id="UP000655420">
    <property type="component" value="Unassembled WGS sequence"/>
</dbReference>
<dbReference type="InterPro" id="IPR011033">
    <property type="entry name" value="PRC_barrel-like_sf"/>
</dbReference>
<sequence length="118" mass="12517">MFLALCITIGPIALRVATADAGPQPIIAADHDFAVAHEFAGEWIGELLFDREGHVVGQITDVALNDGKASHLIVTLEPLNGMAGEVAVPIARVDTRIELGTRKHVADAALIELRAPLH</sequence>
<comment type="caution">
    <text evidence="1">The sequence shown here is derived from an EMBL/GenBank/DDBJ whole genome shotgun (WGS) entry which is preliminary data.</text>
</comment>
<dbReference type="EMBL" id="JAEHHL010000007">
    <property type="protein sequence ID" value="MBK0400146.1"/>
    <property type="molecule type" value="Genomic_DNA"/>
</dbReference>
<dbReference type="AlphaFoldDB" id="A0A8J7M8B1"/>
<reference evidence="1" key="1">
    <citation type="submission" date="2020-12" db="EMBL/GenBank/DDBJ databases">
        <title>Bacterial taxonomy.</title>
        <authorList>
            <person name="Pan X."/>
        </authorList>
    </citation>
    <scope>NUCLEOTIDE SEQUENCE</scope>
    <source>
        <strain evidence="1">M0105</strain>
    </source>
</reference>
<proteinExistence type="predicted"/>
<keyword evidence="2" id="KW-1185">Reference proteome</keyword>
<accession>A0A8J7M8B1</accession>